<dbReference type="InterPro" id="IPR052561">
    <property type="entry name" value="ComplexI_Subunit1"/>
</dbReference>
<gene>
    <name evidence="6" type="ORF">ENL70_03200</name>
</gene>
<dbReference type="GO" id="GO:0016829">
    <property type="term" value="F:lyase activity"/>
    <property type="evidence" value="ECO:0007669"/>
    <property type="project" value="UniProtKB-KW"/>
</dbReference>
<comment type="caution">
    <text evidence="6">The sequence shown here is derived from an EMBL/GenBank/DDBJ whole genome shotgun (WGS) entry which is preliminary data.</text>
</comment>
<feature type="transmembrane region" description="Helical" evidence="5">
    <location>
        <begin position="6"/>
        <end position="26"/>
    </location>
</feature>
<reference evidence="6" key="1">
    <citation type="journal article" date="2020" name="mSystems">
        <title>Genome- and Community-Level Interaction Insights into Carbon Utilization and Element Cycling Functions of Hydrothermarchaeota in Hydrothermal Sediment.</title>
        <authorList>
            <person name="Zhou Z."/>
            <person name="Liu Y."/>
            <person name="Xu W."/>
            <person name="Pan J."/>
            <person name="Luo Z.H."/>
            <person name="Li M."/>
        </authorList>
    </citation>
    <scope>NUCLEOTIDE SEQUENCE [LARGE SCALE GENOMIC DNA]</scope>
    <source>
        <strain evidence="6">SpSt-1019</strain>
    </source>
</reference>
<evidence type="ECO:0000256" key="2">
    <source>
        <dbReference type="ARBA" id="ARBA00022692"/>
    </source>
</evidence>
<evidence type="ECO:0000256" key="1">
    <source>
        <dbReference type="ARBA" id="ARBA00004141"/>
    </source>
</evidence>
<keyword evidence="4 5" id="KW-0472">Membrane</keyword>
<feature type="transmembrane region" description="Helical" evidence="5">
    <location>
        <begin position="93"/>
        <end position="117"/>
    </location>
</feature>
<name>A0A7C5KCR6_9BACT</name>
<feature type="transmembrane region" description="Helical" evidence="5">
    <location>
        <begin position="258"/>
        <end position="282"/>
    </location>
</feature>
<accession>A0A7C5KCR6</accession>
<feature type="transmembrane region" description="Helical" evidence="5">
    <location>
        <begin position="235"/>
        <end position="252"/>
    </location>
</feature>
<feature type="transmembrane region" description="Helical" evidence="5">
    <location>
        <begin position="64"/>
        <end position="87"/>
    </location>
</feature>
<keyword evidence="2 5" id="KW-0812">Transmembrane</keyword>
<dbReference type="InterPro" id="IPR001694">
    <property type="entry name" value="NADH_UbQ_OxRdtase_su1/FPO"/>
</dbReference>
<dbReference type="AlphaFoldDB" id="A0A7C5KCR6"/>
<dbReference type="PANTHER" id="PTHR43359">
    <property type="entry name" value="FORMATE HYDROGENLYASE SUBUNIT 4"/>
    <property type="match status" value="1"/>
</dbReference>
<evidence type="ECO:0000256" key="3">
    <source>
        <dbReference type="ARBA" id="ARBA00022989"/>
    </source>
</evidence>
<proteinExistence type="predicted"/>
<feature type="transmembrane region" description="Helical" evidence="5">
    <location>
        <begin position="138"/>
        <end position="162"/>
    </location>
</feature>
<dbReference type="GO" id="GO:0005886">
    <property type="term" value="C:plasma membrane"/>
    <property type="evidence" value="ECO:0007669"/>
    <property type="project" value="TreeGrafter"/>
</dbReference>
<keyword evidence="6" id="KW-0456">Lyase</keyword>
<dbReference type="PANTHER" id="PTHR43359:SF1">
    <property type="entry name" value="FORMATE HYDROGENLYASE SUBUNIT 4-RELATED"/>
    <property type="match status" value="1"/>
</dbReference>
<keyword evidence="3 5" id="KW-1133">Transmembrane helix</keyword>
<feature type="transmembrane region" description="Helical" evidence="5">
    <location>
        <begin position="294"/>
        <end position="314"/>
    </location>
</feature>
<evidence type="ECO:0000256" key="5">
    <source>
        <dbReference type="SAM" id="Phobius"/>
    </source>
</evidence>
<sequence>MANKIIFNIIQVLVVMAFAPLIKGLINRLKENIQSKKGQSIFQPYLDIWKLFHKNEVISEHSTWIFRITPFIVFITPIFVALLIPVLTGYPLFFAFMGDMLGGGFILALGGFFASLAAVDTGNPYGPMGASRTRMVGFLAEPVFMIVFFTVSFIAGSTIPYIVHKHWVTPLANFFEPSHVLLMLAFLMLIIAETGRIPVDNPSGHFELAMIDESKGLEYSGKAAALMKWGGCMKFFVLLCIFLNVLVTPWGLAQGETLWEVLLAIPFILIKIFAFVIILVVIESSLAKLRLFRITEFLGAAFVTSITAMVTRLLEM</sequence>
<feature type="transmembrane region" description="Helical" evidence="5">
    <location>
        <begin position="174"/>
        <end position="192"/>
    </location>
</feature>
<protein>
    <submittedName>
        <fullName evidence="6">Formate hydrogenlyase subunit 4</fullName>
    </submittedName>
</protein>
<dbReference type="EMBL" id="DRUY01000110">
    <property type="protein sequence ID" value="HHI65540.1"/>
    <property type="molecule type" value="Genomic_DNA"/>
</dbReference>
<evidence type="ECO:0000313" key="6">
    <source>
        <dbReference type="EMBL" id="HHI65540.1"/>
    </source>
</evidence>
<comment type="subcellular location">
    <subcellularLocation>
        <location evidence="1">Membrane</location>
        <topology evidence="1">Multi-pass membrane protein</topology>
    </subcellularLocation>
</comment>
<evidence type="ECO:0000256" key="4">
    <source>
        <dbReference type="ARBA" id="ARBA00023136"/>
    </source>
</evidence>
<organism evidence="6">
    <name type="scientific">Thermodesulfobium narugense</name>
    <dbReference type="NCBI Taxonomy" id="184064"/>
    <lineage>
        <taxon>Bacteria</taxon>
        <taxon>Pseudomonadati</taxon>
        <taxon>Thermodesulfobiota</taxon>
        <taxon>Thermodesulfobiia</taxon>
        <taxon>Thermodesulfobiales</taxon>
        <taxon>Thermodesulfobiaceae</taxon>
        <taxon>Thermodesulfobium</taxon>
    </lineage>
</organism>
<dbReference type="Pfam" id="PF00146">
    <property type="entry name" value="NADHdh"/>
    <property type="match status" value="1"/>
</dbReference>